<feature type="region of interest" description="Disordered" evidence="1">
    <location>
        <begin position="195"/>
        <end position="222"/>
    </location>
</feature>
<dbReference type="GO" id="GO:0005634">
    <property type="term" value="C:nucleus"/>
    <property type="evidence" value="ECO:0007669"/>
    <property type="project" value="TreeGrafter"/>
</dbReference>
<evidence type="ECO:0000313" key="4">
    <source>
        <dbReference type="Proteomes" id="UP000761534"/>
    </source>
</evidence>
<dbReference type="InterPro" id="IPR049317">
    <property type="entry name" value="GCIP-like_N"/>
</dbReference>
<name>A0A642VB78_9ASCO</name>
<evidence type="ECO:0000259" key="2">
    <source>
        <dbReference type="Pfam" id="PF13324"/>
    </source>
</evidence>
<gene>
    <name evidence="3" type="ORF">TRICI_003032</name>
</gene>
<dbReference type="Gene3D" id="1.20.1410.10">
    <property type="entry name" value="I/LWEQ domain"/>
    <property type="match status" value="1"/>
</dbReference>
<evidence type="ECO:0000313" key="3">
    <source>
        <dbReference type="EMBL" id="KAA8914135.1"/>
    </source>
</evidence>
<feature type="domain" description="Cyclin-D1-binding protein 1-like N-terminal" evidence="2">
    <location>
        <begin position="44"/>
        <end position="190"/>
    </location>
</feature>
<dbReference type="OrthoDB" id="4088536at2759"/>
<dbReference type="InterPro" id="IPR026907">
    <property type="entry name" value="GCIP-like"/>
</dbReference>
<dbReference type="PANTHER" id="PTHR15492">
    <property type="entry name" value="CYCLIN D1-BINDING PROTEIN 1"/>
    <property type="match status" value="1"/>
</dbReference>
<feature type="compositionally biased region" description="Acidic residues" evidence="1">
    <location>
        <begin position="195"/>
        <end position="210"/>
    </location>
</feature>
<comment type="caution">
    <text evidence="3">The sequence shown here is derived from an EMBL/GenBank/DDBJ whole genome shotgun (WGS) entry which is preliminary data.</text>
</comment>
<dbReference type="Pfam" id="PF13324">
    <property type="entry name" value="GCIP_N"/>
    <property type="match status" value="1"/>
</dbReference>
<dbReference type="PANTHER" id="PTHR15492:SF1">
    <property type="entry name" value="CYCLIN-D1-BINDING PROTEIN 1"/>
    <property type="match status" value="1"/>
</dbReference>
<organism evidence="3 4">
    <name type="scientific">Trichomonascus ciferrii</name>
    <dbReference type="NCBI Taxonomy" id="44093"/>
    <lineage>
        <taxon>Eukaryota</taxon>
        <taxon>Fungi</taxon>
        <taxon>Dikarya</taxon>
        <taxon>Ascomycota</taxon>
        <taxon>Saccharomycotina</taxon>
        <taxon>Dipodascomycetes</taxon>
        <taxon>Dipodascales</taxon>
        <taxon>Trichomonascaceae</taxon>
        <taxon>Trichomonascus</taxon>
        <taxon>Trichomonascus ciferrii complex</taxon>
    </lineage>
</organism>
<dbReference type="VEuPathDB" id="FungiDB:TRICI_003032"/>
<dbReference type="Proteomes" id="UP000761534">
    <property type="component" value="Unassembled WGS sequence"/>
</dbReference>
<reference evidence="3" key="1">
    <citation type="journal article" date="2019" name="G3 (Bethesda)">
        <title>Genome Assemblies of Two Rare Opportunistic Yeast Pathogens: Diutina rugosa (syn. Candida rugosa) and Trichomonascus ciferrii (syn. Candida ciferrii).</title>
        <authorList>
            <person name="Mixao V."/>
            <person name="Saus E."/>
            <person name="Hansen A.P."/>
            <person name="Lass-Florl C."/>
            <person name="Gabaldon T."/>
        </authorList>
    </citation>
    <scope>NUCLEOTIDE SEQUENCE</scope>
    <source>
        <strain evidence="3">CBS 4856</strain>
    </source>
</reference>
<proteinExistence type="predicted"/>
<dbReference type="Gene3D" id="1.20.1420.10">
    <property type="entry name" value="Talin, central domain"/>
    <property type="match status" value="1"/>
</dbReference>
<evidence type="ECO:0000256" key="1">
    <source>
        <dbReference type="SAM" id="MobiDB-lite"/>
    </source>
</evidence>
<dbReference type="AlphaFoldDB" id="A0A642VB78"/>
<protein>
    <recommendedName>
        <fullName evidence="2">Cyclin-D1-binding protein 1-like N-terminal domain-containing protein</fullName>
    </recommendedName>
</protein>
<keyword evidence="4" id="KW-1185">Reference proteome</keyword>
<accession>A0A642VB78</accession>
<dbReference type="EMBL" id="SWFS01000209">
    <property type="protein sequence ID" value="KAA8914135.1"/>
    <property type="molecule type" value="Genomic_DNA"/>
</dbReference>
<sequence length="327" mass="37093">MSTAEELERKLDSFFEMVEQIKKNIYKPSAVESERVDRPLNAIGDIGSLWHAHTTKIAITFKPPVAIKAACQCIEDCSNLVAPLAAAYMGMSDEKDGVLIRQETRSRIYDLLSVQLQFVKELKAVPKDQDSEKSGSSNSTLVSVGEVWEMCNKLKELPKLSLAKLVQAKLSEYSKMIQDGLQDLKDWLEDPDAADFDFGDENSDSEEDNEHNDTNETTTNEDTIKLGERWADKLVKLEFLYRSISKRRCTLLSTETLNTIYTQVDELSGLIDDLVCSFLDKNDCSEIQELSDTVDTKVKSIVDLVILKNQDDQFVKWVDLFNKNFYS</sequence>